<evidence type="ECO:0000259" key="1">
    <source>
        <dbReference type="Pfam" id="PF19780"/>
    </source>
</evidence>
<dbReference type="InterPro" id="IPR046232">
    <property type="entry name" value="DUF6265"/>
</dbReference>
<protein>
    <recommendedName>
        <fullName evidence="1">DUF6265 domain-containing protein</fullName>
    </recommendedName>
</protein>
<dbReference type="Proteomes" id="UP000280368">
    <property type="component" value="Unassembled WGS sequence"/>
</dbReference>
<gene>
    <name evidence="2" type="ORF">BC961_0484</name>
</gene>
<comment type="caution">
    <text evidence="2">The sequence shown here is derived from an EMBL/GenBank/DDBJ whole genome shotgun (WGS) entry which is preliminary data.</text>
</comment>
<feature type="domain" description="DUF6265" evidence="1">
    <location>
        <begin position="34"/>
        <end position="143"/>
    </location>
</feature>
<sequence length="161" mass="18368">MKNKITILIVFFALCSCKNNESENIEKDKMIVGNWLLGKWENKSVDGKLTEEWSKLNDSTYQATSYFIKMKDTLHHESITLQQNGEQLTYVAAVKGQNDDKPVTFNQLESTESKLVFENLKNDYPKKISYTQISKDSIAAEVSGIQQGKASSEKFIMSRIK</sequence>
<dbReference type="OrthoDB" id="5382295at2"/>
<dbReference type="PROSITE" id="PS51257">
    <property type="entry name" value="PROKAR_LIPOPROTEIN"/>
    <property type="match status" value="1"/>
</dbReference>
<keyword evidence="3" id="KW-1185">Reference proteome</keyword>
<evidence type="ECO:0000313" key="3">
    <source>
        <dbReference type="Proteomes" id="UP000280368"/>
    </source>
</evidence>
<dbReference type="EMBL" id="REFH01000007">
    <property type="protein sequence ID" value="RMA78112.1"/>
    <property type="molecule type" value="Genomic_DNA"/>
</dbReference>
<reference evidence="2 3" key="1">
    <citation type="submission" date="2018-10" db="EMBL/GenBank/DDBJ databases">
        <title>Genomic Encyclopedia of Archaeal and Bacterial Type Strains, Phase II (KMG-II): from individual species to whole genera.</title>
        <authorList>
            <person name="Goeker M."/>
        </authorList>
    </citation>
    <scope>NUCLEOTIDE SEQUENCE [LARGE SCALE GENOMIC DNA]</scope>
    <source>
        <strain evidence="2 3">DSM 19727</strain>
    </source>
</reference>
<name>A0A3M0AFX0_9FLAO</name>
<evidence type="ECO:0000313" key="2">
    <source>
        <dbReference type="EMBL" id="RMA78112.1"/>
    </source>
</evidence>
<dbReference type="RefSeq" id="WP_121924230.1">
    <property type="nucleotide sequence ID" value="NZ_CBCSGA010000012.1"/>
</dbReference>
<dbReference type="Pfam" id="PF19780">
    <property type="entry name" value="DUF6265"/>
    <property type="match status" value="1"/>
</dbReference>
<dbReference type="AlphaFoldDB" id="A0A3M0AFX0"/>
<accession>A0A3M0AFX0</accession>
<proteinExistence type="predicted"/>
<organism evidence="2 3">
    <name type="scientific">Flavobacterium weaverense</name>
    <dbReference type="NCBI Taxonomy" id="271156"/>
    <lineage>
        <taxon>Bacteria</taxon>
        <taxon>Pseudomonadati</taxon>
        <taxon>Bacteroidota</taxon>
        <taxon>Flavobacteriia</taxon>
        <taxon>Flavobacteriales</taxon>
        <taxon>Flavobacteriaceae</taxon>
        <taxon>Flavobacterium</taxon>
    </lineage>
</organism>